<keyword evidence="1" id="KW-0812">Transmembrane</keyword>
<dbReference type="AlphaFoldDB" id="A0A1F8EBG1"/>
<evidence type="ECO:0000259" key="2">
    <source>
        <dbReference type="Pfam" id="PF10881"/>
    </source>
</evidence>
<proteinExistence type="predicted"/>
<name>A0A1F8EBG1_9BACT</name>
<feature type="domain" description="DUF2726" evidence="2">
    <location>
        <begin position="49"/>
        <end position="164"/>
    </location>
</feature>
<evidence type="ECO:0000256" key="1">
    <source>
        <dbReference type="SAM" id="Phobius"/>
    </source>
</evidence>
<organism evidence="3 4">
    <name type="scientific">Candidatus Yanofskybacteria bacterium RIFCSPHIGHO2_01_FULL_41_21</name>
    <dbReference type="NCBI Taxonomy" id="1802660"/>
    <lineage>
        <taxon>Bacteria</taxon>
        <taxon>Candidatus Yanofskyibacteriota</taxon>
    </lineage>
</organism>
<dbReference type="Proteomes" id="UP000178520">
    <property type="component" value="Unassembled WGS sequence"/>
</dbReference>
<accession>A0A1F8EBG1</accession>
<protein>
    <recommendedName>
        <fullName evidence="2">DUF2726 domain-containing protein</fullName>
    </recommendedName>
</protein>
<reference evidence="3 4" key="1">
    <citation type="journal article" date="2016" name="Nat. Commun.">
        <title>Thousands of microbial genomes shed light on interconnected biogeochemical processes in an aquifer system.</title>
        <authorList>
            <person name="Anantharaman K."/>
            <person name="Brown C.T."/>
            <person name="Hug L.A."/>
            <person name="Sharon I."/>
            <person name="Castelle C.J."/>
            <person name="Probst A.J."/>
            <person name="Thomas B.C."/>
            <person name="Singh A."/>
            <person name="Wilkins M.J."/>
            <person name="Karaoz U."/>
            <person name="Brodie E.L."/>
            <person name="Williams K.H."/>
            <person name="Hubbard S.S."/>
            <person name="Banfield J.F."/>
        </authorList>
    </citation>
    <scope>NUCLEOTIDE SEQUENCE [LARGE SCALE GENOMIC DNA]</scope>
</reference>
<keyword evidence="1" id="KW-0472">Membrane</keyword>
<dbReference type="Pfam" id="PF10881">
    <property type="entry name" value="DUF2726"/>
    <property type="match status" value="1"/>
</dbReference>
<dbReference type="STRING" id="1802660.A2735_03075"/>
<evidence type="ECO:0000313" key="3">
    <source>
        <dbReference type="EMBL" id="OGM97325.1"/>
    </source>
</evidence>
<dbReference type="InterPro" id="IPR024402">
    <property type="entry name" value="DUF2726"/>
</dbReference>
<evidence type="ECO:0000313" key="4">
    <source>
        <dbReference type="Proteomes" id="UP000178520"/>
    </source>
</evidence>
<feature type="transmembrane region" description="Helical" evidence="1">
    <location>
        <begin position="6"/>
        <end position="28"/>
    </location>
</feature>
<sequence>MNLVELIWPLLLLIVFIVGGMFVFQILFKKSSNKPDLSVYERKLYLFDTTSEFNLYKVLLELFGDKYFVFPQVNYSHLIQPRKSTWEDERKHRSRIDRKSADFVLCDKERIVPQLIIELDGGVHNFKSKQVRDEFIDELTKIVDLPILHLKPGSLDKEFVKNEINKKLNKNY</sequence>
<dbReference type="EMBL" id="MGJA01000013">
    <property type="protein sequence ID" value="OGM97325.1"/>
    <property type="molecule type" value="Genomic_DNA"/>
</dbReference>
<comment type="caution">
    <text evidence="3">The sequence shown here is derived from an EMBL/GenBank/DDBJ whole genome shotgun (WGS) entry which is preliminary data.</text>
</comment>
<gene>
    <name evidence="3" type="ORF">A2735_03075</name>
</gene>
<keyword evidence="1" id="KW-1133">Transmembrane helix</keyword>